<comment type="caution">
    <text evidence="1">The sequence shown here is derived from an EMBL/GenBank/DDBJ whole genome shotgun (WGS) entry which is preliminary data.</text>
</comment>
<dbReference type="AlphaFoldDB" id="X1TJC0"/>
<organism evidence="1">
    <name type="scientific">marine sediment metagenome</name>
    <dbReference type="NCBI Taxonomy" id="412755"/>
    <lineage>
        <taxon>unclassified sequences</taxon>
        <taxon>metagenomes</taxon>
        <taxon>ecological metagenomes</taxon>
    </lineage>
</organism>
<sequence length="70" mass="8713">MIHKIGEYNFELICEIRVELESSRRPKEFLSYFRYKNIKHLHFNKYGKGPFCEFRVQNNFKIIYMSYLRV</sequence>
<proteinExistence type="predicted"/>
<accession>X1TJC0</accession>
<gene>
    <name evidence="1" type="ORF">S12H4_26137</name>
</gene>
<evidence type="ECO:0000313" key="1">
    <source>
        <dbReference type="EMBL" id="GAI80124.1"/>
    </source>
</evidence>
<reference evidence="1" key="1">
    <citation type="journal article" date="2014" name="Front. Microbiol.">
        <title>High frequency of phylogenetically diverse reductive dehalogenase-homologous genes in deep subseafloor sedimentary metagenomes.</title>
        <authorList>
            <person name="Kawai M."/>
            <person name="Futagami T."/>
            <person name="Toyoda A."/>
            <person name="Takaki Y."/>
            <person name="Nishi S."/>
            <person name="Hori S."/>
            <person name="Arai W."/>
            <person name="Tsubouchi T."/>
            <person name="Morono Y."/>
            <person name="Uchiyama I."/>
            <person name="Ito T."/>
            <person name="Fujiyama A."/>
            <person name="Inagaki F."/>
            <person name="Takami H."/>
        </authorList>
    </citation>
    <scope>NUCLEOTIDE SEQUENCE</scope>
    <source>
        <strain evidence="1">Expedition CK06-06</strain>
    </source>
</reference>
<protein>
    <submittedName>
        <fullName evidence="1">Uncharacterized protein</fullName>
    </submittedName>
</protein>
<name>X1TJC0_9ZZZZ</name>
<dbReference type="EMBL" id="BARW01014802">
    <property type="protein sequence ID" value="GAI80124.1"/>
    <property type="molecule type" value="Genomic_DNA"/>
</dbReference>
<feature type="non-terminal residue" evidence="1">
    <location>
        <position position="70"/>
    </location>
</feature>